<evidence type="ECO:0000256" key="2">
    <source>
        <dbReference type="ARBA" id="ARBA00007613"/>
    </source>
</evidence>
<dbReference type="PANTHER" id="PTHR30026">
    <property type="entry name" value="OUTER MEMBRANE PROTEIN TOLC"/>
    <property type="match status" value="1"/>
</dbReference>
<dbReference type="NCBIfam" id="TIGR01844">
    <property type="entry name" value="type_I_sec_TolC"/>
    <property type="match status" value="1"/>
</dbReference>
<keyword evidence="5" id="KW-0812">Transmembrane</keyword>
<dbReference type="GO" id="GO:1990281">
    <property type="term" value="C:efflux pump complex"/>
    <property type="evidence" value="ECO:0007669"/>
    <property type="project" value="TreeGrafter"/>
</dbReference>
<proteinExistence type="inferred from homology"/>
<keyword evidence="6" id="KW-0472">Membrane</keyword>
<name>A0A975IV76_9CAUL</name>
<dbReference type="AlphaFoldDB" id="A0A975IV76"/>
<comment type="subcellular location">
    <subcellularLocation>
        <location evidence="1">Cell outer membrane</location>
    </subcellularLocation>
</comment>
<dbReference type="RefSeq" id="WP_211938340.1">
    <property type="nucleotide sequence ID" value="NZ_CP073078.1"/>
</dbReference>
<keyword evidence="7" id="KW-0998">Cell outer membrane</keyword>
<organism evidence="10 11">
    <name type="scientific">Phenylobacterium montanum</name>
    <dbReference type="NCBI Taxonomy" id="2823693"/>
    <lineage>
        <taxon>Bacteria</taxon>
        <taxon>Pseudomonadati</taxon>
        <taxon>Pseudomonadota</taxon>
        <taxon>Alphaproteobacteria</taxon>
        <taxon>Caulobacterales</taxon>
        <taxon>Caulobacteraceae</taxon>
        <taxon>Phenylobacterium</taxon>
    </lineage>
</organism>
<keyword evidence="4" id="KW-1134">Transmembrane beta strand</keyword>
<dbReference type="InterPro" id="IPR051906">
    <property type="entry name" value="TolC-like"/>
</dbReference>
<dbReference type="InterPro" id="IPR003423">
    <property type="entry name" value="OMP_efflux"/>
</dbReference>
<evidence type="ECO:0000256" key="6">
    <source>
        <dbReference type="ARBA" id="ARBA00023136"/>
    </source>
</evidence>
<evidence type="ECO:0000256" key="7">
    <source>
        <dbReference type="ARBA" id="ARBA00023237"/>
    </source>
</evidence>
<dbReference type="Gene3D" id="1.20.1600.10">
    <property type="entry name" value="Outer membrane efflux proteins (OEP)"/>
    <property type="match status" value="1"/>
</dbReference>
<evidence type="ECO:0000256" key="1">
    <source>
        <dbReference type="ARBA" id="ARBA00004442"/>
    </source>
</evidence>
<dbReference type="GO" id="GO:0009279">
    <property type="term" value="C:cell outer membrane"/>
    <property type="evidence" value="ECO:0007669"/>
    <property type="project" value="UniProtKB-SubCell"/>
</dbReference>
<dbReference type="KEGG" id="caul:KCG34_25220"/>
<dbReference type="InterPro" id="IPR010130">
    <property type="entry name" value="T1SS_OMP_TolC"/>
</dbReference>
<comment type="similarity">
    <text evidence="2">Belongs to the outer membrane factor (OMF) (TC 1.B.17) family.</text>
</comment>
<evidence type="ECO:0000256" key="5">
    <source>
        <dbReference type="ARBA" id="ARBA00022692"/>
    </source>
</evidence>
<keyword evidence="9" id="KW-0732">Signal</keyword>
<protein>
    <submittedName>
        <fullName evidence="10">TolC family outer membrane protein</fullName>
    </submittedName>
</protein>
<keyword evidence="3" id="KW-0813">Transport</keyword>
<evidence type="ECO:0000256" key="4">
    <source>
        <dbReference type="ARBA" id="ARBA00022452"/>
    </source>
</evidence>
<evidence type="ECO:0000313" key="10">
    <source>
        <dbReference type="EMBL" id="QUD88289.1"/>
    </source>
</evidence>
<dbReference type="GO" id="GO:0015562">
    <property type="term" value="F:efflux transmembrane transporter activity"/>
    <property type="evidence" value="ECO:0007669"/>
    <property type="project" value="InterPro"/>
</dbReference>
<feature type="region of interest" description="Disordered" evidence="8">
    <location>
        <begin position="460"/>
        <end position="492"/>
    </location>
</feature>
<evidence type="ECO:0000256" key="8">
    <source>
        <dbReference type="SAM" id="MobiDB-lite"/>
    </source>
</evidence>
<accession>A0A975IV76</accession>
<gene>
    <name evidence="10" type="ORF">KCG34_25220</name>
</gene>
<reference evidence="10" key="1">
    <citation type="submission" date="2021-04" db="EMBL/GenBank/DDBJ databases">
        <title>The complete genome sequence of Caulobacter sp. S6.</title>
        <authorList>
            <person name="Tang Y."/>
            <person name="Ouyang W."/>
            <person name="Liu Q."/>
            <person name="Huang B."/>
            <person name="Guo Z."/>
            <person name="Lei P."/>
        </authorList>
    </citation>
    <scope>NUCLEOTIDE SEQUENCE</scope>
    <source>
        <strain evidence="10">S6</strain>
    </source>
</reference>
<feature type="signal peptide" evidence="9">
    <location>
        <begin position="1"/>
        <end position="19"/>
    </location>
</feature>
<feature type="chain" id="PRO_5036879635" evidence="9">
    <location>
        <begin position="20"/>
        <end position="492"/>
    </location>
</feature>
<evidence type="ECO:0000256" key="3">
    <source>
        <dbReference type="ARBA" id="ARBA00022448"/>
    </source>
</evidence>
<dbReference type="GO" id="GO:0015288">
    <property type="term" value="F:porin activity"/>
    <property type="evidence" value="ECO:0007669"/>
    <property type="project" value="TreeGrafter"/>
</dbReference>
<evidence type="ECO:0000256" key="9">
    <source>
        <dbReference type="SAM" id="SignalP"/>
    </source>
</evidence>
<dbReference type="PANTHER" id="PTHR30026:SF22">
    <property type="entry name" value="OUTER MEMBRANE EFFLUX PROTEIN"/>
    <property type="match status" value="1"/>
</dbReference>
<evidence type="ECO:0000313" key="11">
    <source>
        <dbReference type="Proteomes" id="UP000676409"/>
    </source>
</evidence>
<keyword evidence="11" id="KW-1185">Reference proteome</keyword>
<dbReference type="SUPFAM" id="SSF56954">
    <property type="entry name" value="Outer membrane efflux proteins (OEP)"/>
    <property type="match status" value="1"/>
</dbReference>
<sequence length="492" mass="52206">MRSTALIAALLAASPCVCAAETLAEAISLAYQTNPSLRAQRAALQSADESYVQAQASFGPQVSVTAQYGYQDAQVQHPASLFVRGGATDYRAGNGTADLSAVQPVWTGGALKAQARSAGAGVLAAREHLRFTESQVLQNVVNAYIDVRRDREIVRVLQEEVTALSRDFEETRAKGKLGALTRTDVAQSEARLLSAQAQLSLAQGKLNGSNAEYLNAVGQNPGELAPEPDLPGLPKDADKAFDLAEHNNPQLGEAVQSERAAREKVNQAKAANAATVQLKFDASIIPTAPYLERQYDQSVSVAAVVTKPLFTSGLNSSKIRQALDDDNRAQLVVENARRGVVQLVAQAWDQWISTQNALTIEQRQLDAEAVAVQGNRAEERVGLRTTIDLLNAEQELANTRVTVIQAKRDAYAAKASLLAAMGVLEARYLTPGIDLYSPEQALRRSEPAGLGGWSGAVSGLDTIAAPRTPAPQVSPTGSGTGRPDTAVPTPAK</sequence>
<dbReference type="Pfam" id="PF02321">
    <property type="entry name" value="OEP"/>
    <property type="match status" value="2"/>
</dbReference>
<dbReference type="EMBL" id="CP073078">
    <property type="protein sequence ID" value="QUD88289.1"/>
    <property type="molecule type" value="Genomic_DNA"/>
</dbReference>
<dbReference type="Proteomes" id="UP000676409">
    <property type="component" value="Chromosome"/>
</dbReference>